<dbReference type="PROSITE" id="PS51716">
    <property type="entry name" value="G_IRG"/>
    <property type="match status" value="1"/>
</dbReference>
<dbReference type="Pfam" id="PF05049">
    <property type="entry name" value="IIGP"/>
    <property type="match status" value="1"/>
</dbReference>
<feature type="domain" description="IRG-type G" evidence="3">
    <location>
        <begin position="336"/>
        <end position="533"/>
    </location>
</feature>
<feature type="non-terminal residue" evidence="4">
    <location>
        <position position="1"/>
    </location>
</feature>
<dbReference type="Proteomes" id="UP001432322">
    <property type="component" value="Unassembled WGS sequence"/>
</dbReference>
<dbReference type="InterPro" id="IPR007743">
    <property type="entry name" value="Immunity-related_GTPase-like"/>
</dbReference>
<dbReference type="InterPro" id="IPR030385">
    <property type="entry name" value="G_IRG_dom"/>
</dbReference>
<dbReference type="PANTHER" id="PTHR14143">
    <property type="entry name" value="INTERFERON-INDUCIBLE GTPASE FAMILY MEMBER"/>
    <property type="match status" value="1"/>
</dbReference>
<accession>A0AAV5WSW0</accession>
<dbReference type="AlphaFoldDB" id="A0AAV5WSW0"/>
<feature type="compositionally biased region" description="Pro residues" evidence="2">
    <location>
        <begin position="246"/>
        <end position="256"/>
    </location>
</feature>
<dbReference type="GO" id="GO:0005525">
    <property type="term" value="F:GTP binding"/>
    <property type="evidence" value="ECO:0007669"/>
    <property type="project" value="InterPro"/>
</dbReference>
<evidence type="ECO:0000313" key="5">
    <source>
        <dbReference type="Proteomes" id="UP001432322"/>
    </source>
</evidence>
<feature type="compositionally biased region" description="Basic and acidic residues" evidence="2">
    <location>
        <begin position="284"/>
        <end position="293"/>
    </location>
</feature>
<dbReference type="Gene3D" id="3.40.50.300">
    <property type="entry name" value="P-loop containing nucleotide triphosphate hydrolases"/>
    <property type="match status" value="2"/>
</dbReference>
<evidence type="ECO:0000256" key="1">
    <source>
        <dbReference type="ARBA" id="ARBA00005429"/>
    </source>
</evidence>
<proteinExistence type="inferred from homology"/>
<dbReference type="CDD" id="cd00882">
    <property type="entry name" value="Ras_like_GTPase"/>
    <property type="match status" value="2"/>
</dbReference>
<evidence type="ECO:0000256" key="2">
    <source>
        <dbReference type="SAM" id="MobiDB-lite"/>
    </source>
</evidence>
<feature type="region of interest" description="Disordered" evidence="2">
    <location>
        <begin position="1"/>
        <end position="185"/>
    </location>
</feature>
<dbReference type="PANTHER" id="PTHR14143:SF1">
    <property type="entry name" value="IRG-TYPE G DOMAIN-CONTAINING PROTEIN"/>
    <property type="match status" value="1"/>
</dbReference>
<keyword evidence="5" id="KW-1185">Reference proteome</keyword>
<feature type="compositionally biased region" description="Low complexity" evidence="2">
    <location>
        <begin position="117"/>
        <end position="130"/>
    </location>
</feature>
<reference evidence="4" key="1">
    <citation type="submission" date="2023-10" db="EMBL/GenBank/DDBJ databases">
        <title>Genome assembly of Pristionchus species.</title>
        <authorList>
            <person name="Yoshida K."/>
            <person name="Sommer R.J."/>
        </authorList>
    </citation>
    <scope>NUCLEOTIDE SEQUENCE</scope>
    <source>
        <strain evidence="4">RS5133</strain>
    </source>
</reference>
<dbReference type="SUPFAM" id="SSF52540">
    <property type="entry name" value="P-loop containing nucleoside triphosphate hydrolases"/>
    <property type="match status" value="2"/>
</dbReference>
<name>A0AAV5WSW0_9BILA</name>
<comment type="similarity">
    <text evidence="1">Belongs to the TRAFAC class dynamin-like GTPase superfamily. IRG family.</text>
</comment>
<feature type="compositionally biased region" description="Pro residues" evidence="2">
    <location>
        <begin position="223"/>
        <end position="237"/>
    </location>
</feature>
<evidence type="ECO:0000313" key="4">
    <source>
        <dbReference type="EMBL" id="GMT33343.1"/>
    </source>
</evidence>
<protein>
    <recommendedName>
        <fullName evidence="3">IRG-type G domain-containing protein</fullName>
    </recommendedName>
</protein>
<comment type="caution">
    <text evidence="4">The sequence shown here is derived from an EMBL/GenBank/DDBJ whole genome shotgun (WGS) entry which is preliminary data.</text>
</comment>
<dbReference type="InterPro" id="IPR027417">
    <property type="entry name" value="P-loop_NTPase"/>
</dbReference>
<organism evidence="4 5">
    <name type="scientific">Pristionchus fissidentatus</name>
    <dbReference type="NCBI Taxonomy" id="1538716"/>
    <lineage>
        <taxon>Eukaryota</taxon>
        <taxon>Metazoa</taxon>
        <taxon>Ecdysozoa</taxon>
        <taxon>Nematoda</taxon>
        <taxon>Chromadorea</taxon>
        <taxon>Rhabditida</taxon>
        <taxon>Rhabditina</taxon>
        <taxon>Diplogasteromorpha</taxon>
        <taxon>Diplogasteroidea</taxon>
        <taxon>Neodiplogasteridae</taxon>
        <taxon>Pristionchus</taxon>
    </lineage>
</organism>
<dbReference type="GO" id="GO:0016020">
    <property type="term" value="C:membrane"/>
    <property type="evidence" value="ECO:0007669"/>
    <property type="project" value="InterPro"/>
</dbReference>
<feature type="compositionally biased region" description="Pro residues" evidence="2">
    <location>
        <begin position="71"/>
        <end position="86"/>
    </location>
</feature>
<evidence type="ECO:0000259" key="3">
    <source>
        <dbReference type="PROSITE" id="PS51716"/>
    </source>
</evidence>
<feature type="compositionally biased region" description="Pro residues" evidence="2">
    <location>
        <begin position="165"/>
        <end position="176"/>
    </location>
</feature>
<gene>
    <name evidence="4" type="ORF">PFISCL1PPCAC_24640</name>
</gene>
<feature type="region of interest" description="Disordered" evidence="2">
    <location>
        <begin position="280"/>
        <end position="308"/>
    </location>
</feature>
<dbReference type="EMBL" id="BTSY01000006">
    <property type="protein sequence ID" value="GMT33343.1"/>
    <property type="molecule type" value="Genomic_DNA"/>
</dbReference>
<feature type="non-terminal residue" evidence="4">
    <location>
        <position position="873"/>
    </location>
</feature>
<sequence>QCGDYPEHPLIFQMGNSSGKSRVSDHVAFETSPTPPIPNIVVHAATPLSTPIDSPGGPPFPRYGSPDGPEDPAPPPLPRTPPPPLPSSQIRSSGRRPSIAQLGAAAAAAIRQRRESVSTSSSPRRPSQPRLFKAPPIPVITADDYSTRRPDTLDSYESYEQLASPPTPSAPPPTPINPEKKTEKGMSALEAFLGTAKHISARRRMESSPVIQPRETAVFGTPPDAPPPLPDVPPPPLSSDDESSPPIVPPVAVPTPKPRDQKNIIYSKNRVAQFEALNTTVRSDQSDDTMKKREEKHKKSNGGTAHDNYPIYNPIEDFSFSAGIQFQKGAFPIDTNRSNMAIVGRSGVGKSTLINALRGINQGDAHAAGRSYTEMEPFRFIEPSLHHIVLWEVSYPKSFSAVSDIYDRNMSFNRFYDAHKLNNFAHVFVLIGDGAPTDDDIAFSRVVKSRRTPLTLILSKADLDIDAEARELNRPIESALLSNFAQNATRIFSSVLERKAPVLLSTPLLIISALVTRNLVSGTRGYLEYTTDEERLLDTIGLQRRCHVELEAEQQRQLMTMGYASREQLIQGGADYASLRNLPRIPSNPSARPTAIHKSTVLADAGFEISFGTDDRVFGNMEPKTGVRRAGRTSFNYAFVGGKGVGKSSMINAMRGMTSKHPLAAGKGRVKPASVDKFEFDDEILKYSVTLWEMHYPRRVNNFFEFIDANNISSFTAIFLLVRDGIPSDEDLTFAKIAHRRSASVVLLSSRTDLRLKTRSRSDEIPVCDLLKQRFVEKGVDRFDRRMQSSAPELSGRVHLFFVSAPVFLALRSGRQSDLFLVHERAVFDFLKQKRIIADMLDLPVNEMKEGLYANVNLETAGVYPEDPNDTRD</sequence>
<feature type="region of interest" description="Disordered" evidence="2">
    <location>
        <begin position="198"/>
        <end position="260"/>
    </location>
</feature>